<evidence type="ECO:0000313" key="2">
    <source>
        <dbReference type="EMBL" id="MBC8568907.1"/>
    </source>
</evidence>
<evidence type="ECO:0000313" key="3">
    <source>
        <dbReference type="Proteomes" id="UP000610862"/>
    </source>
</evidence>
<protein>
    <submittedName>
        <fullName evidence="2">TIGR04086 family membrane protein</fullName>
    </submittedName>
</protein>
<reference evidence="2" key="1">
    <citation type="submission" date="2020-08" db="EMBL/GenBank/DDBJ databases">
        <title>Genome public.</title>
        <authorList>
            <person name="Liu C."/>
            <person name="Sun Q."/>
        </authorList>
    </citation>
    <scope>NUCLEOTIDE SEQUENCE</scope>
    <source>
        <strain evidence="2">NSJ-24</strain>
    </source>
</reference>
<feature type="transmembrane region" description="Helical" evidence="1">
    <location>
        <begin position="68"/>
        <end position="94"/>
    </location>
</feature>
<accession>A0A926IAB1</accession>
<dbReference type="NCBIfam" id="TIGR04086">
    <property type="entry name" value="TIGR04086_membr"/>
    <property type="match status" value="1"/>
</dbReference>
<organism evidence="2 3">
    <name type="scientific">Lentihominibacter hominis</name>
    <dbReference type="NCBI Taxonomy" id="2763645"/>
    <lineage>
        <taxon>Bacteria</taxon>
        <taxon>Bacillati</taxon>
        <taxon>Bacillota</taxon>
        <taxon>Clostridia</taxon>
        <taxon>Peptostreptococcales</taxon>
        <taxon>Anaerovoracaceae</taxon>
        <taxon>Lentihominibacter</taxon>
    </lineage>
</organism>
<keyword evidence="1" id="KW-0472">Membrane</keyword>
<sequence>MEILRRTLKAYMLTLCIFVILTFVLAAIINFTGFRESWTFAALLVALSVSCTFIGVMEGNIVGKKGLLVGAASSAVLILIILLAVGGVFAGVFGMHSFNIFYIIPVIIGAVGGVFGANLAK</sequence>
<proteinExistence type="predicted"/>
<feature type="transmembrane region" description="Helical" evidence="1">
    <location>
        <begin position="12"/>
        <end position="32"/>
    </location>
</feature>
<dbReference type="Proteomes" id="UP000610862">
    <property type="component" value="Unassembled WGS sequence"/>
</dbReference>
<dbReference type="RefSeq" id="WP_177270321.1">
    <property type="nucleotide sequence ID" value="NZ_JACRTA010000003.1"/>
</dbReference>
<gene>
    <name evidence="2" type="ORF">H8692_09080</name>
</gene>
<name>A0A926IAB1_9FIRM</name>
<comment type="caution">
    <text evidence="2">The sequence shown here is derived from an EMBL/GenBank/DDBJ whole genome shotgun (WGS) entry which is preliminary data.</text>
</comment>
<dbReference type="Pfam" id="PF12670">
    <property type="entry name" value="DUF3792"/>
    <property type="match status" value="1"/>
</dbReference>
<evidence type="ECO:0000256" key="1">
    <source>
        <dbReference type="SAM" id="Phobius"/>
    </source>
</evidence>
<feature type="transmembrane region" description="Helical" evidence="1">
    <location>
        <begin position="38"/>
        <end position="56"/>
    </location>
</feature>
<feature type="transmembrane region" description="Helical" evidence="1">
    <location>
        <begin position="100"/>
        <end position="120"/>
    </location>
</feature>
<dbReference type="InterPro" id="IPR023804">
    <property type="entry name" value="DUF3792_TM"/>
</dbReference>
<dbReference type="EMBL" id="JACRTA010000003">
    <property type="protein sequence ID" value="MBC8568907.1"/>
    <property type="molecule type" value="Genomic_DNA"/>
</dbReference>
<keyword evidence="3" id="KW-1185">Reference proteome</keyword>
<keyword evidence="1" id="KW-0812">Transmembrane</keyword>
<keyword evidence="1" id="KW-1133">Transmembrane helix</keyword>
<dbReference type="AlphaFoldDB" id="A0A926IAB1"/>